<feature type="region of interest" description="Disordered" evidence="15">
    <location>
        <begin position="640"/>
        <end position="668"/>
    </location>
</feature>
<keyword evidence="12" id="KW-0539">Nucleus</keyword>
<dbReference type="FunFam" id="3.40.50.1100:FF:000037">
    <property type="entry name" value="Bifunctional D-cysteine desulfhydrase/1-aminocyclopropane-1-carboxylate deaminase, mitochondrial"/>
    <property type="match status" value="1"/>
</dbReference>
<dbReference type="PROSITE" id="PS50982">
    <property type="entry name" value="MBD"/>
    <property type="match status" value="2"/>
</dbReference>
<dbReference type="PANTHER" id="PTHR43780:SF2">
    <property type="entry name" value="1-AMINOCYCLOPROPANE-1-CARBOXYLATE DEAMINASE-RELATED"/>
    <property type="match status" value="1"/>
</dbReference>
<dbReference type="InterPro" id="IPR005966">
    <property type="entry name" value="D-Cys_desShydrase"/>
</dbReference>
<dbReference type="Gene3D" id="3.40.50.1100">
    <property type="match status" value="2"/>
</dbReference>
<evidence type="ECO:0000256" key="15">
    <source>
        <dbReference type="SAM" id="MobiDB-lite"/>
    </source>
</evidence>
<dbReference type="Proteomes" id="UP001168877">
    <property type="component" value="Unassembled WGS sequence"/>
</dbReference>
<feature type="region of interest" description="Disordered" evidence="15">
    <location>
        <begin position="1076"/>
        <end position="1105"/>
    </location>
</feature>
<organism evidence="17 18">
    <name type="scientific">Acer saccharum</name>
    <name type="common">Sugar maple</name>
    <dbReference type="NCBI Taxonomy" id="4024"/>
    <lineage>
        <taxon>Eukaryota</taxon>
        <taxon>Viridiplantae</taxon>
        <taxon>Streptophyta</taxon>
        <taxon>Embryophyta</taxon>
        <taxon>Tracheophyta</taxon>
        <taxon>Spermatophyta</taxon>
        <taxon>Magnoliopsida</taxon>
        <taxon>eudicotyledons</taxon>
        <taxon>Gunneridae</taxon>
        <taxon>Pentapetalae</taxon>
        <taxon>rosids</taxon>
        <taxon>malvids</taxon>
        <taxon>Sapindales</taxon>
        <taxon>Sapindaceae</taxon>
        <taxon>Hippocastanoideae</taxon>
        <taxon>Acereae</taxon>
        <taxon>Acer</taxon>
    </lineage>
</organism>
<dbReference type="EC" id="4.4.1.15" evidence="14"/>
<evidence type="ECO:0000256" key="6">
    <source>
        <dbReference type="ARBA" id="ARBA00022946"/>
    </source>
</evidence>
<comment type="subcellular location">
    <subcellularLocation>
        <location evidence="3">Mitochondrion</location>
    </subcellularLocation>
    <subcellularLocation>
        <location evidence="2">Nucleus</location>
    </subcellularLocation>
</comment>
<feature type="compositionally biased region" description="Polar residues" evidence="15">
    <location>
        <begin position="1299"/>
        <end position="1311"/>
    </location>
</feature>
<dbReference type="GO" id="GO:0005634">
    <property type="term" value="C:nucleus"/>
    <property type="evidence" value="ECO:0007669"/>
    <property type="project" value="UniProtKB-SubCell"/>
</dbReference>
<comment type="catalytic activity">
    <reaction evidence="13">
        <text>D-cysteine + H2O = hydrogen sulfide + pyruvate + NH4(+) + H(+)</text>
        <dbReference type="Rhea" id="RHEA:11268"/>
        <dbReference type="ChEBI" id="CHEBI:15361"/>
        <dbReference type="ChEBI" id="CHEBI:15377"/>
        <dbReference type="ChEBI" id="CHEBI:15378"/>
        <dbReference type="ChEBI" id="CHEBI:28938"/>
        <dbReference type="ChEBI" id="CHEBI:29919"/>
        <dbReference type="ChEBI" id="CHEBI:35236"/>
        <dbReference type="EC" id="4.4.1.15"/>
    </reaction>
</comment>
<keyword evidence="10" id="KW-0804">Transcription</keyword>
<evidence type="ECO:0000256" key="11">
    <source>
        <dbReference type="ARBA" id="ARBA00023239"/>
    </source>
</evidence>
<dbReference type="InterPro" id="IPR016177">
    <property type="entry name" value="DNA-bd_dom_sf"/>
</dbReference>
<dbReference type="GO" id="GO:0005739">
    <property type="term" value="C:mitochondrion"/>
    <property type="evidence" value="ECO:0007669"/>
    <property type="project" value="UniProtKB-SubCell"/>
</dbReference>
<dbReference type="EMBL" id="JAUESC010000382">
    <property type="protein sequence ID" value="KAK0587226.1"/>
    <property type="molecule type" value="Genomic_DNA"/>
</dbReference>
<evidence type="ECO:0000256" key="4">
    <source>
        <dbReference type="ARBA" id="ARBA00008639"/>
    </source>
</evidence>
<evidence type="ECO:0000256" key="7">
    <source>
        <dbReference type="ARBA" id="ARBA00023015"/>
    </source>
</evidence>
<keyword evidence="8" id="KW-0238">DNA-binding</keyword>
<dbReference type="GO" id="GO:0003677">
    <property type="term" value="F:DNA binding"/>
    <property type="evidence" value="ECO:0007669"/>
    <property type="project" value="UniProtKB-KW"/>
</dbReference>
<evidence type="ECO:0000256" key="12">
    <source>
        <dbReference type="ARBA" id="ARBA00023242"/>
    </source>
</evidence>
<feature type="compositionally biased region" description="Polar residues" evidence="15">
    <location>
        <begin position="734"/>
        <end position="743"/>
    </location>
</feature>
<keyword evidence="6" id="KW-0809">Transit peptide</keyword>
<dbReference type="FunFam" id="3.40.50.1100:FF:000042">
    <property type="entry name" value="Bifunctional D-cysteine desulfhydrase/1-aminocyclopropane-1-carboxylate deaminase mitochondrial"/>
    <property type="match status" value="1"/>
</dbReference>
<evidence type="ECO:0000259" key="16">
    <source>
        <dbReference type="PROSITE" id="PS50982"/>
    </source>
</evidence>
<dbReference type="InterPro" id="IPR027278">
    <property type="entry name" value="ACCD_DCysDesulf"/>
</dbReference>
<dbReference type="NCBIfam" id="TIGR01275">
    <property type="entry name" value="ACC_deam_rel"/>
    <property type="match status" value="1"/>
</dbReference>
<feature type="region of interest" description="Disordered" evidence="15">
    <location>
        <begin position="1295"/>
        <end position="1343"/>
    </location>
</feature>
<comment type="similarity">
    <text evidence="4">Belongs to the ACC deaminase/D-cysteine desulfhydrase family.</text>
</comment>
<evidence type="ECO:0000256" key="3">
    <source>
        <dbReference type="ARBA" id="ARBA00004173"/>
    </source>
</evidence>
<sequence>MLPVVMGDMGQGNSVSPSSQNVLMRSNLREEGVDQLKAKNPHIVSGEQNLVGTWKRRARNNQRGFELISDGSNLGRKKSVGGSGNDSCVCKKQRYVSPSRDLVETGVEEGSTENKIEVQWRSVPVQEQNELNSEMLCSSNSFLNLNPIVSSSINKPFIFRSLRIIKFTVSAKMEQNDAAAAAPPFTFLTRKPYTPPSWASHLNPLPSHAFSLGHLPTPIHKWNLPNLPNNTEVWLKRDDLSGMQLSGNKVRKLEFLMADAVAQGADCIITIGGIQSNHCRATAVAAKYLNLDCYLILRTSKILVDEDPGLTGNLLVERLVGAHIELISKEEYAKIGSVTLTDILKEKLLKEGRRPYVIPVGGSNSLGTWGYIEAIREIEQQLQTVHNKLKFDDIVVACGSGGTIAGLSLGSWLGTLKAKVHAFSVCDDPDYFYDFTQGLLDGLNAGVNSRDIVNVQNAKGLGYAITTSEELKYVKEIAAATGVVLDPVYSGKAAYGMLKDMAENPKKWEGRKILFIHTGGLLGLFDKVDQMAPLVTNWSRMDVHESVPREDGQETSLLLLQRTDSKVLDFDRWITRQAPANSVQNFAIMAATNDPEHLPAGWTLHLKVQKTGRKIRYYKNLVTGKRFFYKDDLLQYVGMESTQGNKPQPTNSPSKRRSEYSGTKHIPKENGCSEWLPDGWVMELKTRKSGSSIGRPYKVFIDPLTGCKFLSKPGVLRYLESVKQKKRASKQEKTSTGTRSSSKAAVIRSTVNDLPPGWIKETRTRKTACGIKNDPYYTDPVNGIIFRSKKDVLRYLETGEISRYAFKLAKSGIDGKTLTSTAAKRQKMKQTVTSRRLFEGKASLNECSSALPEAEAFKKRRSKRLSAEIDLNGAPTAEVFAEKMMIQKGSGTKEITSLGCSSLSKSTGSKSKKILADSLPVPTPTNCLQGQNLLETGVECSSRKSLNNSSISKNKKKLNLPRRSSKRLAGHEPELVVNWDSTKCSPKIATTKSRKSEVIPAGGLTSDGLSDKASEQLKVGPVKEHTNCMSFEQNLQSHGEACKNLVIPGEQPQKFDTAKTDDVDVLQDKILQENEIGKSRNRKTRIKSIKSKNKQELNLPRRSSKRLSGLEPELVSDLMFNEQSCGKVTRKSSRCEATTGLADGVSQQLGDLHETTGVAHHDPTGIKCESHGESSNKNERDLDAKTVFEGEPQKVEIEKMDTGKPEDQPQNLETEKMNNENAESQFFPFGESWPDPCLEFAYKTLTGAIPVEDDLTFQDYIQNQRVQVDSASGLPDLGMPSYFESDILFQFDAQEKPPASQQQFSVNQSLLPSGSASSPRCSSIASQQPCLEGNKGFHGKVKS</sequence>
<keyword evidence="18" id="KW-1185">Reference proteome</keyword>
<dbReference type="InterPro" id="IPR001739">
    <property type="entry name" value="Methyl_CpG_DNA-bd"/>
</dbReference>
<dbReference type="SUPFAM" id="SSF54171">
    <property type="entry name" value="DNA-binding domain"/>
    <property type="match status" value="2"/>
</dbReference>
<name>A0AA39S7R2_ACESA</name>
<dbReference type="GO" id="GO:0019148">
    <property type="term" value="F:D-cysteine desulfhydrase activity"/>
    <property type="evidence" value="ECO:0007669"/>
    <property type="project" value="UniProtKB-EC"/>
</dbReference>
<feature type="region of interest" description="Disordered" evidence="15">
    <location>
        <begin position="1157"/>
        <end position="1180"/>
    </location>
</feature>
<evidence type="ECO:0000256" key="5">
    <source>
        <dbReference type="ARBA" id="ARBA00022898"/>
    </source>
</evidence>
<evidence type="ECO:0000256" key="14">
    <source>
        <dbReference type="ARBA" id="ARBA00066823"/>
    </source>
</evidence>
<dbReference type="Pfam" id="PF01429">
    <property type="entry name" value="MBD"/>
    <property type="match status" value="2"/>
</dbReference>
<accession>A0AA39S7R2</accession>
<feature type="region of interest" description="Disordered" evidence="15">
    <location>
        <begin position="944"/>
        <end position="964"/>
    </location>
</feature>
<keyword evidence="11" id="KW-0456">Lyase</keyword>
<dbReference type="InterPro" id="IPR036052">
    <property type="entry name" value="TrpB-like_PALP_sf"/>
</dbReference>
<evidence type="ECO:0000256" key="2">
    <source>
        <dbReference type="ARBA" id="ARBA00004123"/>
    </source>
</evidence>
<dbReference type="SUPFAM" id="SSF53686">
    <property type="entry name" value="Tryptophan synthase beta subunit-like PLP-dependent enzymes"/>
    <property type="match status" value="1"/>
</dbReference>
<feature type="compositionally biased region" description="Basic residues" evidence="15">
    <location>
        <begin position="1079"/>
        <end position="1092"/>
    </location>
</feature>
<evidence type="ECO:0000256" key="1">
    <source>
        <dbReference type="ARBA" id="ARBA00001933"/>
    </source>
</evidence>
<feature type="compositionally biased region" description="Basic residues" evidence="15">
    <location>
        <begin position="953"/>
        <end position="964"/>
    </location>
</feature>
<comment type="cofactor">
    <cofactor evidence="1">
        <name>pyridoxal 5'-phosphate</name>
        <dbReference type="ChEBI" id="CHEBI:597326"/>
    </cofactor>
</comment>
<gene>
    <name evidence="17" type="ORF">LWI29_019464</name>
</gene>
<dbReference type="InterPro" id="IPR001926">
    <property type="entry name" value="TrpB-like_PALP"/>
</dbReference>
<keyword evidence="5" id="KW-0663">Pyridoxal phosphate</keyword>
<feature type="compositionally biased region" description="Low complexity" evidence="15">
    <location>
        <begin position="1312"/>
        <end position="1326"/>
    </location>
</feature>
<proteinExistence type="inferred from homology"/>
<reference evidence="17" key="1">
    <citation type="journal article" date="2022" name="Plant J.">
        <title>Strategies of tolerance reflected in two North American maple genomes.</title>
        <authorList>
            <person name="McEvoy S.L."/>
            <person name="Sezen U.U."/>
            <person name="Trouern-Trend A."/>
            <person name="McMahon S.M."/>
            <person name="Schaberg P.G."/>
            <person name="Yang J."/>
            <person name="Wegrzyn J.L."/>
            <person name="Swenson N.G."/>
        </authorList>
    </citation>
    <scope>NUCLEOTIDE SEQUENCE</scope>
    <source>
        <strain evidence="17">NS2018</strain>
    </source>
</reference>
<protein>
    <recommendedName>
        <fullName evidence="14">D-cysteine desulfhydrase</fullName>
        <ecNumber evidence="14">4.4.1.15</ecNumber>
    </recommendedName>
</protein>
<dbReference type="Pfam" id="PF00291">
    <property type="entry name" value="PALP"/>
    <property type="match status" value="1"/>
</dbReference>
<feature type="compositionally biased region" description="Polar residues" evidence="15">
    <location>
        <begin position="640"/>
        <end position="653"/>
    </location>
</feature>
<evidence type="ECO:0000313" key="17">
    <source>
        <dbReference type="EMBL" id="KAK0587226.1"/>
    </source>
</evidence>
<evidence type="ECO:0000256" key="10">
    <source>
        <dbReference type="ARBA" id="ARBA00023163"/>
    </source>
</evidence>
<reference evidence="17" key="2">
    <citation type="submission" date="2023-06" db="EMBL/GenBank/DDBJ databases">
        <authorList>
            <person name="Swenson N.G."/>
            <person name="Wegrzyn J.L."/>
            <person name="Mcevoy S.L."/>
        </authorList>
    </citation>
    <scope>NUCLEOTIDE SEQUENCE</scope>
    <source>
        <strain evidence="17">NS2018</strain>
        <tissue evidence="17">Leaf</tissue>
    </source>
</reference>
<keyword evidence="7" id="KW-0805">Transcription regulation</keyword>
<evidence type="ECO:0000256" key="9">
    <source>
        <dbReference type="ARBA" id="ARBA00023128"/>
    </source>
</evidence>
<evidence type="ECO:0000313" key="18">
    <source>
        <dbReference type="Proteomes" id="UP001168877"/>
    </source>
</evidence>
<feature type="domain" description="MBD" evidence="16">
    <location>
        <begin position="666"/>
        <end position="739"/>
    </location>
</feature>
<feature type="region of interest" description="Disordered" evidence="15">
    <location>
        <begin position="726"/>
        <end position="745"/>
    </location>
</feature>
<evidence type="ECO:0000256" key="13">
    <source>
        <dbReference type="ARBA" id="ARBA00050761"/>
    </source>
</evidence>
<evidence type="ECO:0000256" key="8">
    <source>
        <dbReference type="ARBA" id="ARBA00023125"/>
    </source>
</evidence>
<keyword evidence="9" id="KW-0496">Mitochondrion</keyword>
<comment type="caution">
    <text evidence="17">The sequence shown here is derived from an EMBL/GenBank/DDBJ whole genome shotgun (WGS) entry which is preliminary data.</text>
</comment>
<dbReference type="Gene3D" id="3.30.890.10">
    <property type="entry name" value="Methyl-cpg-binding Protein 2, Chain A"/>
    <property type="match status" value="3"/>
</dbReference>
<feature type="domain" description="MBD" evidence="16">
    <location>
        <begin position="744"/>
        <end position="811"/>
    </location>
</feature>
<dbReference type="PANTHER" id="PTHR43780">
    <property type="entry name" value="1-AMINOCYCLOPROPANE-1-CARBOXYLATE DEAMINASE-RELATED"/>
    <property type="match status" value="1"/>
</dbReference>